<dbReference type="Proteomes" id="UP000183639">
    <property type="component" value="Unassembled WGS sequence"/>
</dbReference>
<accession>A0A1I3EQA4</accession>
<evidence type="ECO:0000259" key="1">
    <source>
        <dbReference type="Pfam" id="PF18765"/>
    </source>
</evidence>
<dbReference type="EMBL" id="FOQK01000011">
    <property type="protein sequence ID" value="SFI01167.1"/>
    <property type="molecule type" value="Genomic_DNA"/>
</dbReference>
<dbReference type="RefSeq" id="WP_075443382.1">
    <property type="nucleotide sequence ID" value="NZ_FOQK01000011.1"/>
</dbReference>
<dbReference type="InterPro" id="IPR043519">
    <property type="entry name" value="NT_sf"/>
</dbReference>
<feature type="domain" description="Polymerase beta nucleotidyltransferase" evidence="1">
    <location>
        <begin position="24"/>
        <end position="63"/>
    </location>
</feature>
<organism evidence="2 3">
    <name type="scientific">Selenomonas ruminantium</name>
    <dbReference type="NCBI Taxonomy" id="971"/>
    <lineage>
        <taxon>Bacteria</taxon>
        <taxon>Bacillati</taxon>
        <taxon>Bacillota</taxon>
        <taxon>Negativicutes</taxon>
        <taxon>Selenomonadales</taxon>
        <taxon>Selenomonadaceae</taxon>
        <taxon>Selenomonas</taxon>
    </lineage>
</organism>
<dbReference type="OrthoDB" id="2003404at2"/>
<dbReference type="SUPFAM" id="SSF81301">
    <property type="entry name" value="Nucleotidyltransferase"/>
    <property type="match status" value="1"/>
</dbReference>
<dbReference type="CDD" id="cd05403">
    <property type="entry name" value="NT_KNTase_like"/>
    <property type="match status" value="1"/>
</dbReference>
<reference evidence="2 3" key="1">
    <citation type="submission" date="2016-10" db="EMBL/GenBank/DDBJ databases">
        <authorList>
            <person name="de Groot N.N."/>
        </authorList>
    </citation>
    <scope>NUCLEOTIDE SEQUENCE [LARGE SCALE GENOMIC DNA]</scope>
    <source>
        <strain evidence="2 3">Z108</strain>
    </source>
</reference>
<sequence length="66" mass="7718">MASVKPFLNRNRIFPTQQEAVAEMIEVCKKIPNIRKIIIFGSSVTPECNPWSDIDIYFETEKEMNR</sequence>
<dbReference type="AlphaFoldDB" id="A0A1I3EQA4"/>
<protein>
    <submittedName>
        <fullName evidence="2">Nucleotidyltransferase domain-containing protein</fullName>
    </submittedName>
</protein>
<dbReference type="GO" id="GO:0016740">
    <property type="term" value="F:transferase activity"/>
    <property type="evidence" value="ECO:0007669"/>
    <property type="project" value="UniProtKB-KW"/>
</dbReference>
<keyword evidence="2" id="KW-0808">Transferase</keyword>
<evidence type="ECO:0000313" key="3">
    <source>
        <dbReference type="Proteomes" id="UP000183639"/>
    </source>
</evidence>
<dbReference type="Gene3D" id="3.30.460.10">
    <property type="entry name" value="Beta Polymerase, domain 2"/>
    <property type="match status" value="1"/>
</dbReference>
<evidence type="ECO:0000313" key="2">
    <source>
        <dbReference type="EMBL" id="SFI01167.1"/>
    </source>
</evidence>
<gene>
    <name evidence="2" type="ORF">SAMN04487861_11136</name>
</gene>
<proteinExistence type="predicted"/>
<dbReference type="InterPro" id="IPR041633">
    <property type="entry name" value="Polbeta"/>
</dbReference>
<dbReference type="Pfam" id="PF18765">
    <property type="entry name" value="Polbeta"/>
    <property type="match status" value="1"/>
</dbReference>
<name>A0A1I3EQA4_SELRU</name>